<protein>
    <submittedName>
        <fullName evidence="2">F-box domain-containing protein</fullName>
    </submittedName>
</protein>
<dbReference type="AlphaFoldDB" id="A0A7E4VDV0"/>
<reference evidence="2" key="2">
    <citation type="submission" date="2020-10" db="UniProtKB">
        <authorList>
            <consortium name="WormBaseParasite"/>
        </authorList>
    </citation>
    <scope>IDENTIFICATION</scope>
</reference>
<keyword evidence="1" id="KW-1185">Reference proteome</keyword>
<dbReference type="Proteomes" id="UP000492821">
    <property type="component" value="Unassembled WGS sequence"/>
</dbReference>
<organism evidence="1 2">
    <name type="scientific">Panagrellus redivivus</name>
    <name type="common">Microworm</name>
    <dbReference type="NCBI Taxonomy" id="6233"/>
    <lineage>
        <taxon>Eukaryota</taxon>
        <taxon>Metazoa</taxon>
        <taxon>Ecdysozoa</taxon>
        <taxon>Nematoda</taxon>
        <taxon>Chromadorea</taxon>
        <taxon>Rhabditida</taxon>
        <taxon>Tylenchina</taxon>
        <taxon>Panagrolaimomorpha</taxon>
        <taxon>Panagrolaimoidea</taxon>
        <taxon>Panagrolaimidae</taxon>
        <taxon>Panagrellus</taxon>
    </lineage>
</organism>
<proteinExistence type="predicted"/>
<accession>A0A7E4VDV0</accession>
<evidence type="ECO:0000313" key="2">
    <source>
        <dbReference type="WBParaSite" id="Pan_g19673.t1"/>
    </source>
</evidence>
<sequence>MPYPLEKLQYGLRRRLRELLTPVEAHAFQIAAPNYCGLQPIQKIRSLSYARFTIDDEDNLNQLLLPHISELTISPLYIVSENLTFQNFTSDEKLNVILDNFRFSVDKVYFYDCVLDETFIRDFVNAVDHPIPNIVFFPCSFTTKNAAKMFCNSLAFRVLENFDIHEPAFPSATWWIKTFVETGCTSLKRLDVSNASLSVFKIDKELLLKFIKTQHVDFTLSFSMSDDVEWDSNTEQLLKNLFEEHFERYNKLFYLLKKKVVNLYFDKIENEHLNRSYVLRAG</sequence>
<evidence type="ECO:0000313" key="1">
    <source>
        <dbReference type="Proteomes" id="UP000492821"/>
    </source>
</evidence>
<dbReference type="WBParaSite" id="Pan_g19673.t1">
    <property type="protein sequence ID" value="Pan_g19673.t1"/>
    <property type="gene ID" value="Pan_g19673"/>
</dbReference>
<name>A0A7E4VDV0_PANRE</name>
<reference evidence="1" key="1">
    <citation type="journal article" date="2013" name="Genetics">
        <title>The draft genome and transcriptome of Panagrellus redivivus are shaped by the harsh demands of a free-living lifestyle.</title>
        <authorList>
            <person name="Srinivasan J."/>
            <person name="Dillman A.R."/>
            <person name="Macchietto M.G."/>
            <person name="Heikkinen L."/>
            <person name="Lakso M."/>
            <person name="Fracchia K.M."/>
            <person name="Antoshechkin I."/>
            <person name="Mortazavi A."/>
            <person name="Wong G."/>
            <person name="Sternberg P.W."/>
        </authorList>
    </citation>
    <scope>NUCLEOTIDE SEQUENCE [LARGE SCALE GENOMIC DNA]</scope>
    <source>
        <strain evidence="1">MT8872</strain>
    </source>
</reference>